<dbReference type="OrthoDB" id="1853417at2"/>
<evidence type="ECO:0000313" key="3">
    <source>
        <dbReference type="EMBL" id="EXM40686.1"/>
    </source>
</evidence>
<organism evidence="3 4">
    <name type="scientific">Ruminococcus albus SY3</name>
    <dbReference type="NCBI Taxonomy" id="1341156"/>
    <lineage>
        <taxon>Bacteria</taxon>
        <taxon>Bacillati</taxon>
        <taxon>Bacillota</taxon>
        <taxon>Clostridia</taxon>
        <taxon>Eubacteriales</taxon>
        <taxon>Oscillospiraceae</taxon>
        <taxon>Ruminococcus</taxon>
    </lineage>
</organism>
<accession>A0A011VZD3</accession>
<dbReference type="PROSITE" id="PS51257">
    <property type="entry name" value="PROKAR_LIPOPROTEIN"/>
    <property type="match status" value="1"/>
</dbReference>
<sequence>MKKVLSVMSAFALLVMSGCSSNENSQNNEQSGGTENSADYEYHISESMPEEENTQPTVTADGEMLSDIYVTFGGGQRFAMHPYNNDTAAELIRNIGSEGKRLPIYDFKGYEGDDVFQYYDIPSRFEIPSASEHITAEKSGEVYYSAPNRVMLFFGDAEIEGDFTKVGYIDDSEEYREAVRNNPVVEGWGNLIVAVSLD</sequence>
<dbReference type="PATRIC" id="fig|1341156.4.peg.239"/>
<evidence type="ECO:0000259" key="2">
    <source>
        <dbReference type="Pfam" id="PF18050"/>
    </source>
</evidence>
<keyword evidence="4" id="KW-1185">Reference proteome</keyword>
<feature type="domain" description="Cyclophilin-like" evidence="2">
    <location>
        <begin position="74"/>
        <end position="181"/>
    </location>
</feature>
<name>A0A011VZD3_RUMAL</name>
<comment type="caution">
    <text evidence="3">The sequence shown here is derived from an EMBL/GenBank/DDBJ whole genome shotgun (WGS) entry which is preliminary data.</text>
</comment>
<keyword evidence="1" id="KW-0732">Signal</keyword>
<reference evidence="3 4" key="1">
    <citation type="submission" date="2013-06" db="EMBL/GenBank/DDBJ databases">
        <title>Rumen cellulosomics: divergent fiber-degrading strategies revealed by comparative genome-wide analysis of six Ruminococcal strains.</title>
        <authorList>
            <person name="Dassa B."/>
            <person name="Borovok I."/>
            <person name="Lamed R."/>
            <person name="Flint H."/>
            <person name="Yeoman C.J."/>
            <person name="White B."/>
            <person name="Bayer E.A."/>
        </authorList>
    </citation>
    <scope>NUCLEOTIDE SEQUENCE [LARGE SCALE GENOMIC DNA]</scope>
    <source>
        <strain evidence="3 4">SY3</strain>
    </source>
</reference>
<dbReference type="Proteomes" id="UP000021369">
    <property type="component" value="Unassembled WGS sequence"/>
</dbReference>
<dbReference type="RefSeq" id="WP_037284878.1">
    <property type="nucleotide sequence ID" value="NZ_JEOB01000001.1"/>
</dbReference>
<dbReference type="Pfam" id="PF18050">
    <property type="entry name" value="Cyclophil_like2"/>
    <property type="match status" value="1"/>
</dbReference>
<dbReference type="InterPro" id="IPR041183">
    <property type="entry name" value="Cyclophilin-like"/>
</dbReference>
<evidence type="ECO:0000256" key="1">
    <source>
        <dbReference type="SAM" id="SignalP"/>
    </source>
</evidence>
<proteinExistence type="predicted"/>
<feature type="signal peptide" evidence="1">
    <location>
        <begin position="1"/>
        <end position="21"/>
    </location>
</feature>
<protein>
    <recommendedName>
        <fullName evidence="2">Cyclophilin-like domain-containing protein</fullName>
    </recommendedName>
</protein>
<dbReference type="EMBL" id="JEOB01000001">
    <property type="protein sequence ID" value="EXM40686.1"/>
    <property type="molecule type" value="Genomic_DNA"/>
</dbReference>
<evidence type="ECO:0000313" key="4">
    <source>
        <dbReference type="Proteomes" id="UP000021369"/>
    </source>
</evidence>
<dbReference type="AlphaFoldDB" id="A0A011VZD3"/>
<feature type="chain" id="PRO_5038485281" description="Cyclophilin-like domain-containing protein" evidence="1">
    <location>
        <begin position="22"/>
        <end position="198"/>
    </location>
</feature>
<gene>
    <name evidence="3" type="ORF">RASY3_02590</name>
</gene>